<keyword evidence="3" id="KW-1185">Reference proteome</keyword>
<sequence length="83" mass="9580">MVSRSPRCCEMVAWMGLQVPRVETRSERRSGGRGVMRPTDILRDHRSSASPRFHRARNSEVEDPGWQFARFSDLRISETFAAD</sequence>
<organism evidence="2 3">
    <name type="scientific">Rhodopirellula baltica (strain DSM 10527 / NCIMB 13988 / SH1)</name>
    <dbReference type="NCBI Taxonomy" id="243090"/>
    <lineage>
        <taxon>Bacteria</taxon>
        <taxon>Pseudomonadati</taxon>
        <taxon>Planctomycetota</taxon>
        <taxon>Planctomycetia</taxon>
        <taxon>Pirellulales</taxon>
        <taxon>Pirellulaceae</taxon>
        <taxon>Rhodopirellula</taxon>
    </lineage>
</organism>
<feature type="region of interest" description="Disordered" evidence="1">
    <location>
        <begin position="23"/>
        <end position="58"/>
    </location>
</feature>
<evidence type="ECO:0000313" key="2">
    <source>
        <dbReference type="EMBL" id="CAD71631.1"/>
    </source>
</evidence>
<dbReference type="EMBL" id="BX294133">
    <property type="protein sequence ID" value="CAD71631.1"/>
    <property type="molecule type" value="Genomic_DNA"/>
</dbReference>
<reference evidence="2 3" key="1">
    <citation type="journal article" date="2003" name="Proc. Natl. Acad. Sci. U.S.A.">
        <title>Complete genome sequence of the marine planctomycete Pirellula sp. strain 1.</title>
        <authorList>
            <person name="Gloeckner F.O."/>
            <person name="Kube M."/>
            <person name="Bauer M."/>
            <person name="Teeling H."/>
            <person name="Lombardot T."/>
            <person name="Ludwig W."/>
            <person name="Gade D."/>
            <person name="Beck A."/>
            <person name="Borzym K."/>
            <person name="Heitmann K."/>
            <person name="Rabus R."/>
            <person name="Schlesner H."/>
            <person name="Amann R."/>
            <person name="Reinhardt R."/>
        </authorList>
    </citation>
    <scope>NUCLEOTIDE SEQUENCE [LARGE SCALE GENOMIC DNA]</scope>
    <source>
        <strain evidence="3">DSM 10527 / NCIMB 13988 / SH1</strain>
    </source>
</reference>
<protein>
    <submittedName>
        <fullName evidence="2">Uncharacterized protein</fullName>
    </submittedName>
</protein>
<proteinExistence type="predicted"/>
<name>Q7UYL1_RHOBA</name>
<dbReference type="InParanoid" id="Q7UYL1"/>
<dbReference type="AlphaFoldDB" id="Q7UYL1"/>
<dbReference type="STRING" id="243090.RB523"/>
<dbReference type="HOGENOM" id="CLU_2540299_0_0_0"/>
<evidence type="ECO:0000256" key="1">
    <source>
        <dbReference type="SAM" id="MobiDB-lite"/>
    </source>
</evidence>
<dbReference type="EnsemblBacteria" id="CAD71631">
    <property type="protein sequence ID" value="CAD71631"/>
    <property type="gene ID" value="RB523"/>
</dbReference>
<evidence type="ECO:0000313" key="3">
    <source>
        <dbReference type="Proteomes" id="UP000001025"/>
    </source>
</evidence>
<gene>
    <name evidence="2" type="ordered locus">RB523</name>
</gene>
<dbReference type="Proteomes" id="UP000001025">
    <property type="component" value="Chromosome"/>
</dbReference>
<accession>Q7UYL1</accession>
<dbReference type="KEGG" id="rba:RB523"/>